<dbReference type="PANTHER" id="PTHR46093:SF18">
    <property type="entry name" value="FIBRONECTIN TYPE-III DOMAIN-CONTAINING PROTEIN"/>
    <property type="match status" value="1"/>
</dbReference>
<feature type="chain" id="PRO_5042126928" description="Galactose oxidase" evidence="3">
    <location>
        <begin position="20"/>
        <end position="381"/>
    </location>
</feature>
<dbReference type="AlphaFoldDB" id="A0AAE0C437"/>
<dbReference type="Pfam" id="PF24681">
    <property type="entry name" value="Kelch_KLHDC2_KLHL20_DRC7"/>
    <property type="match status" value="1"/>
</dbReference>
<evidence type="ECO:0000313" key="4">
    <source>
        <dbReference type="EMBL" id="KAK3247368.1"/>
    </source>
</evidence>
<evidence type="ECO:0000313" key="5">
    <source>
        <dbReference type="Proteomes" id="UP001190700"/>
    </source>
</evidence>
<keyword evidence="3" id="KW-0732">Signal</keyword>
<protein>
    <recommendedName>
        <fullName evidence="6">Galactose oxidase</fullName>
    </recommendedName>
</protein>
<gene>
    <name evidence="4" type="ORF">CYMTET_43132</name>
</gene>
<keyword evidence="1" id="KW-0880">Kelch repeat</keyword>
<dbReference type="EMBL" id="LGRX02029037">
    <property type="protein sequence ID" value="KAK3247368.1"/>
    <property type="molecule type" value="Genomic_DNA"/>
</dbReference>
<comment type="caution">
    <text evidence="4">The sequence shown here is derived from an EMBL/GenBank/DDBJ whole genome shotgun (WGS) entry which is preliminary data.</text>
</comment>
<dbReference type="PANTHER" id="PTHR46093">
    <property type="entry name" value="ACYL-COA-BINDING DOMAIN-CONTAINING PROTEIN 5"/>
    <property type="match status" value="1"/>
</dbReference>
<sequence>MDKTLHIFLIVSFLCGSQATEEWEELHEQTSPHGHDKSPSVRYSHASIVYKDEMIVTHGYFYDRANGSPAWRDDTWAYSLQAPHEWRQIVSFGGSAESKAPHGRYGHAVAIVDNKLYLHGGTDGGTRIHGQKGFQTAMEFDDLWRLDLDTAEWENLKPEGYPRGPLGGTGKRYLHTAVALGKEIYFYGGSNQSDVWTWNTEKSFWRQVIPKPGQLWPGRRQGHSAAALPDGPDGKSFVVYAGTRWGFGERALLDDIWRFKADGHVWEQILPVSSNNPAPRLYHSISTFGDGRMVLMGGSTNSPGMVCQDDTWVFSMQTKEWEQLNTAPAAIYHHTIVADDKTEAAYLFGGHRCGADRPESPAYLNAVFKLKIPPPLHSELR</sequence>
<dbReference type="Gene3D" id="2.120.10.80">
    <property type="entry name" value="Kelch-type beta propeller"/>
    <property type="match status" value="2"/>
</dbReference>
<keyword evidence="2" id="KW-0677">Repeat</keyword>
<dbReference type="SUPFAM" id="SSF50965">
    <property type="entry name" value="Galactose oxidase, central domain"/>
    <property type="match status" value="2"/>
</dbReference>
<accession>A0AAE0C437</accession>
<keyword evidence="5" id="KW-1185">Reference proteome</keyword>
<evidence type="ECO:0000256" key="1">
    <source>
        <dbReference type="ARBA" id="ARBA00022441"/>
    </source>
</evidence>
<name>A0AAE0C437_9CHLO</name>
<dbReference type="Proteomes" id="UP001190700">
    <property type="component" value="Unassembled WGS sequence"/>
</dbReference>
<dbReference type="InterPro" id="IPR015915">
    <property type="entry name" value="Kelch-typ_b-propeller"/>
</dbReference>
<evidence type="ECO:0000256" key="2">
    <source>
        <dbReference type="ARBA" id="ARBA00022737"/>
    </source>
</evidence>
<dbReference type="InterPro" id="IPR011043">
    <property type="entry name" value="Gal_Oxase/kelch_b-propeller"/>
</dbReference>
<reference evidence="4 5" key="1">
    <citation type="journal article" date="2015" name="Genome Biol. Evol.">
        <title>Comparative Genomics of a Bacterivorous Green Alga Reveals Evolutionary Causalities and Consequences of Phago-Mixotrophic Mode of Nutrition.</title>
        <authorList>
            <person name="Burns J.A."/>
            <person name="Paasch A."/>
            <person name="Narechania A."/>
            <person name="Kim E."/>
        </authorList>
    </citation>
    <scope>NUCLEOTIDE SEQUENCE [LARGE SCALE GENOMIC DNA]</scope>
    <source>
        <strain evidence="4 5">PLY_AMNH</strain>
    </source>
</reference>
<organism evidence="4 5">
    <name type="scientific">Cymbomonas tetramitiformis</name>
    <dbReference type="NCBI Taxonomy" id="36881"/>
    <lineage>
        <taxon>Eukaryota</taxon>
        <taxon>Viridiplantae</taxon>
        <taxon>Chlorophyta</taxon>
        <taxon>Pyramimonadophyceae</taxon>
        <taxon>Pyramimonadales</taxon>
        <taxon>Pyramimonadaceae</taxon>
        <taxon>Cymbomonas</taxon>
    </lineage>
</organism>
<evidence type="ECO:0008006" key="6">
    <source>
        <dbReference type="Google" id="ProtNLM"/>
    </source>
</evidence>
<proteinExistence type="predicted"/>
<evidence type="ECO:0000256" key="3">
    <source>
        <dbReference type="SAM" id="SignalP"/>
    </source>
</evidence>
<feature type="signal peptide" evidence="3">
    <location>
        <begin position="1"/>
        <end position="19"/>
    </location>
</feature>